<name>A0A1C5I244_9ACTN</name>
<dbReference type="InterPro" id="IPR017517">
    <property type="entry name" value="Maleyloyr_isom"/>
</dbReference>
<dbReference type="Proteomes" id="UP000198221">
    <property type="component" value="Chromosome I"/>
</dbReference>
<sequence>MVDLTALLADLAAESDQLDALVAGLPPEGWARPTPAPGWTVAHQIAHLAWTDHVAGLAATDADAFYASVLSAPDPARLVDDGAESFLAPPAELLARWRDGRAALAAALAAVPTGEKVPWYGTRMSPASMVTARIMETWAHAEDVADALGVTRPATARLRHVAHLGFRTLGHGFAAHGRPVPTAPVRVELTAPASARSELASPAVASEDGSDGDTWAFGPAEAADRVTGPALDFCLLVTQRRHRADLTLVATGPTADAWLDVAQAFAGPPGAGREPATAPDTTAGATA</sequence>
<dbReference type="SUPFAM" id="SSF109854">
    <property type="entry name" value="DinB/YfiT-like putative metalloenzymes"/>
    <property type="match status" value="1"/>
</dbReference>
<feature type="domain" description="Mycothiol-dependent maleylpyruvate isomerase metal-binding" evidence="3">
    <location>
        <begin position="11"/>
        <end position="145"/>
    </location>
</feature>
<feature type="region of interest" description="Disordered" evidence="1">
    <location>
        <begin position="266"/>
        <end position="287"/>
    </location>
</feature>
<evidence type="ECO:0000256" key="1">
    <source>
        <dbReference type="SAM" id="MobiDB-lite"/>
    </source>
</evidence>
<feature type="region of interest" description="Disordered" evidence="1">
    <location>
        <begin position="197"/>
        <end position="218"/>
    </location>
</feature>
<dbReference type="OrthoDB" id="113180at2"/>
<proteinExistence type="predicted"/>
<dbReference type="InterPro" id="IPR013917">
    <property type="entry name" value="tRNA_wybutosine-synth"/>
</dbReference>
<dbReference type="NCBIfam" id="TIGR03084">
    <property type="entry name" value="TIGR03084 family metal-binding protein"/>
    <property type="match status" value="1"/>
</dbReference>
<dbReference type="Pfam" id="PF08608">
    <property type="entry name" value="Wyosine_form"/>
    <property type="match status" value="1"/>
</dbReference>
<dbReference type="AlphaFoldDB" id="A0A1C5I244"/>
<reference evidence="5" key="1">
    <citation type="submission" date="2016-06" db="EMBL/GenBank/DDBJ databases">
        <authorList>
            <person name="Varghese N."/>
            <person name="Submissions Spin"/>
        </authorList>
    </citation>
    <scope>NUCLEOTIDE SEQUENCE [LARGE SCALE GENOMIC DNA]</scope>
    <source>
        <strain evidence="5">DSM 43819</strain>
    </source>
</reference>
<feature type="domain" description="tRNA wybutosine-synthesis" evidence="2">
    <location>
        <begin position="215"/>
        <end position="247"/>
    </location>
</feature>
<dbReference type="Pfam" id="PF11716">
    <property type="entry name" value="MDMPI_N"/>
    <property type="match status" value="1"/>
</dbReference>
<evidence type="ECO:0000259" key="2">
    <source>
        <dbReference type="Pfam" id="PF08608"/>
    </source>
</evidence>
<dbReference type="Gene3D" id="1.20.120.450">
    <property type="entry name" value="dinb family like domain"/>
    <property type="match status" value="1"/>
</dbReference>
<dbReference type="InterPro" id="IPR034660">
    <property type="entry name" value="DinB/YfiT-like"/>
</dbReference>
<protein>
    <submittedName>
        <fullName evidence="4">TIGR03084 family protein</fullName>
    </submittedName>
</protein>
<dbReference type="GO" id="GO:0046872">
    <property type="term" value="F:metal ion binding"/>
    <property type="evidence" value="ECO:0007669"/>
    <property type="project" value="InterPro"/>
</dbReference>
<dbReference type="EMBL" id="LT607754">
    <property type="protein sequence ID" value="SCG52330.1"/>
    <property type="molecule type" value="Genomic_DNA"/>
</dbReference>
<keyword evidence="5" id="KW-1185">Reference proteome</keyword>
<dbReference type="InterPro" id="IPR024344">
    <property type="entry name" value="MDMPI_metal-binding"/>
</dbReference>
<feature type="compositionally biased region" description="Low complexity" evidence="1">
    <location>
        <begin position="275"/>
        <end position="287"/>
    </location>
</feature>
<dbReference type="NCBIfam" id="TIGR03083">
    <property type="entry name" value="maleylpyruvate isomerase family mycothiol-dependent enzyme"/>
    <property type="match status" value="1"/>
</dbReference>
<gene>
    <name evidence="4" type="ORF">GA0070613_2154</name>
</gene>
<organism evidence="4 5">
    <name type="scientific">Micromonospora inositola</name>
    <dbReference type="NCBI Taxonomy" id="47865"/>
    <lineage>
        <taxon>Bacteria</taxon>
        <taxon>Bacillati</taxon>
        <taxon>Actinomycetota</taxon>
        <taxon>Actinomycetes</taxon>
        <taxon>Micromonosporales</taxon>
        <taxon>Micromonosporaceae</taxon>
        <taxon>Micromonospora</taxon>
    </lineage>
</organism>
<evidence type="ECO:0000259" key="3">
    <source>
        <dbReference type="Pfam" id="PF11716"/>
    </source>
</evidence>
<dbReference type="InterPro" id="IPR017518">
    <property type="entry name" value="CHP03084"/>
</dbReference>
<evidence type="ECO:0000313" key="4">
    <source>
        <dbReference type="EMBL" id="SCG52330.1"/>
    </source>
</evidence>
<dbReference type="RefSeq" id="WP_089012125.1">
    <property type="nucleotide sequence ID" value="NZ_LT607754.1"/>
</dbReference>
<accession>A0A1C5I244</accession>
<evidence type="ECO:0000313" key="5">
    <source>
        <dbReference type="Proteomes" id="UP000198221"/>
    </source>
</evidence>